<organism evidence="3 4">
    <name type="scientific">Promicromonospora umidemergens</name>
    <dbReference type="NCBI Taxonomy" id="629679"/>
    <lineage>
        <taxon>Bacteria</taxon>
        <taxon>Bacillati</taxon>
        <taxon>Actinomycetota</taxon>
        <taxon>Actinomycetes</taxon>
        <taxon>Micrococcales</taxon>
        <taxon>Promicromonosporaceae</taxon>
        <taxon>Promicromonospora</taxon>
    </lineage>
</organism>
<feature type="compositionally biased region" description="Low complexity" evidence="1">
    <location>
        <begin position="32"/>
        <end position="63"/>
    </location>
</feature>
<accession>A0ABP8WJ20</accession>
<feature type="chain" id="PRO_5046063662" description="Lipoprotein" evidence="2">
    <location>
        <begin position="30"/>
        <end position="270"/>
    </location>
</feature>
<evidence type="ECO:0000256" key="1">
    <source>
        <dbReference type="SAM" id="MobiDB-lite"/>
    </source>
</evidence>
<reference evidence="4" key="1">
    <citation type="journal article" date="2019" name="Int. J. Syst. Evol. Microbiol.">
        <title>The Global Catalogue of Microorganisms (GCM) 10K type strain sequencing project: providing services to taxonomists for standard genome sequencing and annotation.</title>
        <authorList>
            <consortium name="The Broad Institute Genomics Platform"/>
            <consortium name="The Broad Institute Genome Sequencing Center for Infectious Disease"/>
            <person name="Wu L."/>
            <person name="Ma J."/>
        </authorList>
    </citation>
    <scope>NUCLEOTIDE SEQUENCE [LARGE SCALE GENOMIC DNA]</scope>
    <source>
        <strain evidence="4">JCM 17975</strain>
    </source>
</reference>
<protein>
    <recommendedName>
        <fullName evidence="5">Lipoprotein</fullName>
    </recommendedName>
</protein>
<evidence type="ECO:0008006" key="5">
    <source>
        <dbReference type="Google" id="ProtNLM"/>
    </source>
</evidence>
<name>A0ABP8WJ20_9MICO</name>
<feature type="signal peptide" evidence="2">
    <location>
        <begin position="1"/>
        <end position="29"/>
    </location>
</feature>
<comment type="caution">
    <text evidence="3">The sequence shown here is derived from an EMBL/GenBank/DDBJ whole genome shotgun (WGS) entry which is preliminary data.</text>
</comment>
<dbReference type="EMBL" id="BAABHM010000004">
    <property type="protein sequence ID" value="GAA4690168.1"/>
    <property type="molecule type" value="Genomic_DNA"/>
</dbReference>
<sequence>MTTLHGRPRSAATAVAATMLIALALTACAGDGDLADAGSPSGRTATPSGASTPAATETTTSATPRKEAPTAEAEPTPDPRPTAAPARSVAAGTVAPGVPAVAEGRGNAEVTFERDGEFAVVVHLDCSGCSGATILTGPERGTPFGAADGVLTGSYLMDVFTGTDPEQSVWLVAKGPWSLRFESWNDLAPVTGKQAGEGSTVLALGDTASSIDVEFTPAGPDDMFAGRYFGVSGDSQMFGDSVAFTDSYDVSLPGVLAITTNGSWAVTPRS</sequence>
<dbReference type="PROSITE" id="PS51257">
    <property type="entry name" value="PROKAR_LIPOPROTEIN"/>
    <property type="match status" value="1"/>
</dbReference>
<evidence type="ECO:0000313" key="3">
    <source>
        <dbReference type="EMBL" id="GAA4690168.1"/>
    </source>
</evidence>
<dbReference type="Proteomes" id="UP001500843">
    <property type="component" value="Unassembled WGS sequence"/>
</dbReference>
<evidence type="ECO:0000256" key="2">
    <source>
        <dbReference type="SAM" id="SignalP"/>
    </source>
</evidence>
<keyword evidence="2" id="KW-0732">Signal</keyword>
<proteinExistence type="predicted"/>
<keyword evidence="4" id="KW-1185">Reference proteome</keyword>
<dbReference type="RefSeq" id="WP_253871133.1">
    <property type="nucleotide sequence ID" value="NZ_BAABHM010000004.1"/>
</dbReference>
<evidence type="ECO:0000313" key="4">
    <source>
        <dbReference type="Proteomes" id="UP001500843"/>
    </source>
</evidence>
<feature type="region of interest" description="Disordered" evidence="1">
    <location>
        <begin position="32"/>
        <end position="90"/>
    </location>
</feature>
<gene>
    <name evidence="3" type="ORF">GCM10023198_06140</name>
</gene>